<organism evidence="6 7">
    <name type="scientific">Achromobacter spanius</name>
    <dbReference type="NCBI Taxonomy" id="217203"/>
    <lineage>
        <taxon>Bacteria</taxon>
        <taxon>Pseudomonadati</taxon>
        <taxon>Pseudomonadota</taxon>
        <taxon>Betaproteobacteria</taxon>
        <taxon>Burkholderiales</taxon>
        <taxon>Alcaligenaceae</taxon>
        <taxon>Achromobacter</taxon>
    </lineage>
</organism>
<dbReference type="PROSITE" id="PS50305">
    <property type="entry name" value="SIRTUIN"/>
    <property type="match status" value="1"/>
</dbReference>
<evidence type="ECO:0000313" key="6">
    <source>
        <dbReference type="EMBL" id="AVJ25926.1"/>
    </source>
</evidence>
<dbReference type="PANTHER" id="PTHR11085">
    <property type="entry name" value="NAD-DEPENDENT PROTEIN DEACYLASE SIRTUIN-5, MITOCHONDRIAL-RELATED"/>
    <property type="match status" value="1"/>
</dbReference>
<dbReference type="InterPro" id="IPR050134">
    <property type="entry name" value="NAD-dep_sirtuin_deacylases"/>
</dbReference>
<dbReference type="EC" id="2.3.1.286" evidence="1"/>
<protein>
    <recommendedName>
        <fullName evidence="1">protein acetyllysine N-acetyltransferase</fullName>
        <ecNumber evidence="1">2.3.1.286</ecNumber>
    </recommendedName>
</protein>
<feature type="binding site" evidence="4">
    <location>
        <position position="163"/>
    </location>
    <ligand>
        <name>Zn(2+)</name>
        <dbReference type="ChEBI" id="CHEBI:29105"/>
    </ligand>
</feature>
<keyword evidence="7" id="KW-1185">Reference proteome</keyword>
<dbReference type="PANTHER" id="PTHR11085:SF10">
    <property type="entry name" value="NAD-DEPENDENT PROTEIN DEACYLASE SIRTUIN-5, MITOCHONDRIAL-RELATED"/>
    <property type="match status" value="1"/>
</dbReference>
<dbReference type="SUPFAM" id="SSF52467">
    <property type="entry name" value="DHS-like NAD/FAD-binding domain"/>
    <property type="match status" value="1"/>
</dbReference>
<dbReference type="InterPro" id="IPR026591">
    <property type="entry name" value="Sirtuin_cat_small_dom_sf"/>
</dbReference>
<dbReference type="Gene3D" id="3.30.1600.10">
    <property type="entry name" value="SIR2/SIRT2 'Small Domain"/>
    <property type="match status" value="1"/>
</dbReference>
<gene>
    <name evidence="6" type="ORF">CLM73_01665</name>
</gene>
<evidence type="ECO:0000256" key="2">
    <source>
        <dbReference type="ARBA" id="ARBA00022679"/>
    </source>
</evidence>
<name>A0A2S0I1M1_9BURK</name>
<feature type="domain" description="Deacetylase sirtuin-type" evidence="5">
    <location>
        <begin position="1"/>
        <end position="259"/>
    </location>
</feature>
<dbReference type="GO" id="GO:0070403">
    <property type="term" value="F:NAD+ binding"/>
    <property type="evidence" value="ECO:0007669"/>
    <property type="project" value="InterPro"/>
</dbReference>
<evidence type="ECO:0000256" key="3">
    <source>
        <dbReference type="ARBA" id="ARBA00023027"/>
    </source>
</evidence>
<dbReference type="RefSeq" id="WP_105237047.1">
    <property type="nucleotide sequence ID" value="NZ_CP023270.1"/>
</dbReference>
<dbReference type="GO" id="GO:0046872">
    <property type="term" value="F:metal ion binding"/>
    <property type="evidence" value="ECO:0007669"/>
    <property type="project" value="UniProtKB-KW"/>
</dbReference>
<dbReference type="GO" id="GO:0017136">
    <property type="term" value="F:histone deacetylase activity, NAD-dependent"/>
    <property type="evidence" value="ECO:0007669"/>
    <property type="project" value="TreeGrafter"/>
</dbReference>
<proteinExistence type="predicted"/>
<dbReference type="Proteomes" id="UP000239477">
    <property type="component" value="Chromosome"/>
</dbReference>
<feature type="binding site" evidence="4">
    <location>
        <position position="135"/>
    </location>
    <ligand>
        <name>Zn(2+)</name>
        <dbReference type="ChEBI" id="CHEBI:29105"/>
    </ligand>
</feature>
<keyword evidence="4" id="KW-0862">Zinc</keyword>
<dbReference type="Pfam" id="PF02146">
    <property type="entry name" value="SIR2"/>
    <property type="match status" value="1"/>
</dbReference>
<keyword evidence="3" id="KW-0520">NAD</keyword>
<dbReference type="InterPro" id="IPR029035">
    <property type="entry name" value="DHS-like_NAD/FAD-binding_dom"/>
</dbReference>
<accession>A0A2S0I1M1</accession>
<feature type="active site" description="Proton acceptor" evidence="4">
    <location>
        <position position="124"/>
    </location>
</feature>
<keyword evidence="4" id="KW-0479">Metal-binding</keyword>
<keyword evidence="2" id="KW-0808">Transferase</keyword>
<dbReference type="InterPro" id="IPR003000">
    <property type="entry name" value="Sirtuin"/>
</dbReference>
<evidence type="ECO:0000313" key="7">
    <source>
        <dbReference type="Proteomes" id="UP000239477"/>
    </source>
</evidence>
<evidence type="ECO:0000259" key="5">
    <source>
        <dbReference type="PROSITE" id="PS50305"/>
    </source>
</evidence>
<feature type="binding site" evidence="4">
    <location>
        <position position="132"/>
    </location>
    <ligand>
        <name>Zn(2+)</name>
        <dbReference type="ChEBI" id="CHEBI:29105"/>
    </ligand>
</feature>
<reference evidence="6 7" key="1">
    <citation type="submission" date="2017-09" db="EMBL/GenBank/DDBJ databases">
        <title>Genomic, metabolic, and phenotypic characteristics of bacterial isolates from the natural microbiome of the model nematode Caenorhabditis elegans.</title>
        <authorList>
            <person name="Zimmermann J."/>
            <person name="Obeng N."/>
            <person name="Yang W."/>
            <person name="Obeng O."/>
            <person name="Kissoyan K."/>
            <person name="Pees B."/>
            <person name="Dirksen P."/>
            <person name="Hoppner M."/>
            <person name="Franke A."/>
            <person name="Rosenstiel P."/>
            <person name="Leippe M."/>
            <person name="Dierking K."/>
            <person name="Kaleta C."/>
            <person name="Schulenburg H."/>
        </authorList>
    </citation>
    <scope>NUCLEOTIDE SEQUENCE [LARGE SCALE GENOMIC DNA]</scope>
    <source>
        <strain evidence="6 7">MYb73</strain>
    </source>
</reference>
<evidence type="ECO:0000256" key="4">
    <source>
        <dbReference type="PROSITE-ProRule" id="PRU00236"/>
    </source>
</evidence>
<dbReference type="Gene3D" id="3.40.50.1220">
    <property type="entry name" value="TPP-binding domain"/>
    <property type="match status" value="1"/>
</dbReference>
<sequence length="259" mass="27718">MKLLTLDISDSLVQTLRAARLIVVLTGSGLNPASRLPQSRDGLHGLWARYDAEALASAAGFQNDPSLVWAWHEERRRRALLATPNAAHRAIATLAERVPGTFVVTQNGDTLHEQAGSPRILHLHGRFDQPRCSGCGMSHTLTAPPEKPARHGPYPAPPACRICGDLVRPGRLWHGEAPAPPVWRVAKGLAANADLVLTAGASCQTSAVAELCYEAVGRGAQLVQINPNPTTLDRVASHSIRGAAEKVLPLLLTRAWPAD</sequence>
<feature type="binding site" evidence="4">
    <location>
        <position position="160"/>
    </location>
    <ligand>
        <name>Zn(2+)</name>
        <dbReference type="ChEBI" id="CHEBI:29105"/>
    </ligand>
</feature>
<evidence type="ECO:0000256" key="1">
    <source>
        <dbReference type="ARBA" id="ARBA00012928"/>
    </source>
</evidence>
<dbReference type="OrthoDB" id="9800582at2"/>
<dbReference type="InterPro" id="IPR026590">
    <property type="entry name" value="Ssirtuin_cat_dom"/>
</dbReference>
<dbReference type="EMBL" id="CP023270">
    <property type="protein sequence ID" value="AVJ25926.1"/>
    <property type="molecule type" value="Genomic_DNA"/>
</dbReference>
<dbReference type="AlphaFoldDB" id="A0A2S0I1M1"/>